<accession>A8P7L1</accession>
<sequence>MSTEPELSPIVDSIQRPHPSVAAASELAPELVALILKELENDGTTLQACGLVNRIWAQCAQETLFSSITIDLPSSARKLLKVLEARPDLARKIQSVAIQISWGKRNRYAEGFSWVPVVDKELIAICAYLVQVRKVSIGTADEVFVDWKSEFSSSLRAELWDLMGRAREVELVSITNMQVQPLVGLANLENLILCRVIEDPAEAAALFPLNKVEWVSEEERKRGRRLKTLVIRWTTSFSNLLFKCLDLAQSTPPPSCVSRGMPPLVPLTLDFHPTMNVTYAPWGTREATKGINAIRQRLAQHVHSYRSTHRWLSPEELAFHCFPNLEILDIEISRHLLWKDVQKILGALEDLGKRGEGKLKLNTFIFSLAFQPLGPEAEAELEAFLLQGYTILEGMDRILCNEQAFPNLRQVIILYEDSHMDRKLDASVVKSLRVRMGDRMKGLMERDMLDVMR</sequence>
<evidence type="ECO:0008006" key="3">
    <source>
        <dbReference type="Google" id="ProtNLM"/>
    </source>
</evidence>
<evidence type="ECO:0000313" key="1">
    <source>
        <dbReference type="EMBL" id="EAU82502.2"/>
    </source>
</evidence>
<dbReference type="EMBL" id="AACS02000005">
    <property type="protein sequence ID" value="EAU82502.2"/>
    <property type="molecule type" value="Genomic_DNA"/>
</dbReference>
<gene>
    <name evidence="1" type="ORF">CC1G_08253</name>
</gene>
<dbReference type="OMA" id="GLMERDM"/>
<organism evidence="1 2">
    <name type="scientific">Coprinopsis cinerea (strain Okayama-7 / 130 / ATCC MYA-4618 / FGSC 9003)</name>
    <name type="common">Inky cap fungus</name>
    <name type="synonym">Hormographiella aspergillata</name>
    <dbReference type="NCBI Taxonomy" id="240176"/>
    <lineage>
        <taxon>Eukaryota</taxon>
        <taxon>Fungi</taxon>
        <taxon>Dikarya</taxon>
        <taxon>Basidiomycota</taxon>
        <taxon>Agaricomycotina</taxon>
        <taxon>Agaricomycetes</taxon>
        <taxon>Agaricomycetidae</taxon>
        <taxon>Agaricales</taxon>
        <taxon>Agaricineae</taxon>
        <taxon>Psathyrellaceae</taxon>
        <taxon>Coprinopsis</taxon>
    </lineage>
</organism>
<evidence type="ECO:0000313" key="2">
    <source>
        <dbReference type="Proteomes" id="UP000001861"/>
    </source>
</evidence>
<dbReference type="GeneID" id="6016000"/>
<reference evidence="1 2" key="1">
    <citation type="journal article" date="2010" name="Proc. Natl. Acad. Sci. U.S.A.">
        <title>Insights into evolution of multicellular fungi from the assembled chromosomes of the mushroom Coprinopsis cinerea (Coprinus cinereus).</title>
        <authorList>
            <person name="Stajich J.E."/>
            <person name="Wilke S.K."/>
            <person name="Ahren D."/>
            <person name="Au C.H."/>
            <person name="Birren B.W."/>
            <person name="Borodovsky M."/>
            <person name="Burns C."/>
            <person name="Canback B."/>
            <person name="Casselton L.A."/>
            <person name="Cheng C.K."/>
            <person name="Deng J."/>
            <person name="Dietrich F.S."/>
            <person name="Fargo D.C."/>
            <person name="Farman M.L."/>
            <person name="Gathman A.C."/>
            <person name="Goldberg J."/>
            <person name="Guigo R."/>
            <person name="Hoegger P.J."/>
            <person name="Hooker J.B."/>
            <person name="Huggins A."/>
            <person name="James T.Y."/>
            <person name="Kamada T."/>
            <person name="Kilaru S."/>
            <person name="Kodira C."/>
            <person name="Kues U."/>
            <person name="Kupfer D."/>
            <person name="Kwan H.S."/>
            <person name="Lomsadze A."/>
            <person name="Li W."/>
            <person name="Lilly W.W."/>
            <person name="Ma L.J."/>
            <person name="Mackey A.J."/>
            <person name="Manning G."/>
            <person name="Martin F."/>
            <person name="Muraguchi H."/>
            <person name="Natvig D.O."/>
            <person name="Palmerini H."/>
            <person name="Ramesh M.A."/>
            <person name="Rehmeyer C.J."/>
            <person name="Roe B.A."/>
            <person name="Shenoy N."/>
            <person name="Stanke M."/>
            <person name="Ter-Hovhannisyan V."/>
            <person name="Tunlid A."/>
            <person name="Velagapudi R."/>
            <person name="Vision T.J."/>
            <person name="Zeng Q."/>
            <person name="Zolan M.E."/>
            <person name="Pukkila P.J."/>
        </authorList>
    </citation>
    <scope>NUCLEOTIDE SEQUENCE [LARGE SCALE GENOMIC DNA]</scope>
    <source>
        <strain evidence="2">Okayama-7 / 130 / ATCC MYA-4618 / FGSC 9003</strain>
    </source>
</reference>
<proteinExistence type="predicted"/>
<dbReference type="RefSeq" id="XP_001839386.2">
    <property type="nucleotide sequence ID" value="XM_001839334.2"/>
</dbReference>
<dbReference type="KEGG" id="cci:CC1G_08253"/>
<dbReference type="Proteomes" id="UP000001861">
    <property type="component" value="Unassembled WGS sequence"/>
</dbReference>
<keyword evidence="2" id="KW-1185">Reference proteome</keyword>
<dbReference type="HOGENOM" id="CLU_586608_0_0_1"/>
<dbReference type="InParanoid" id="A8P7L1"/>
<name>A8P7L1_COPC7</name>
<comment type="caution">
    <text evidence="1">The sequence shown here is derived from an EMBL/GenBank/DDBJ whole genome shotgun (WGS) entry which is preliminary data.</text>
</comment>
<dbReference type="AlphaFoldDB" id="A8P7L1"/>
<dbReference type="VEuPathDB" id="FungiDB:CC1G_08253"/>
<protein>
    <recommendedName>
        <fullName evidence="3">F-box domain-containing protein</fullName>
    </recommendedName>
</protein>